<evidence type="ECO:0000313" key="2">
    <source>
        <dbReference type="EMBL" id="MCV3273627.1"/>
    </source>
</evidence>
<name>A0ABT3BJ89_9RHOB</name>
<dbReference type="Gene3D" id="3.40.50.300">
    <property type="entry name" value="P-loop containing nucleotide triphosphate hydrolases"/>
    <property type="match status" value="1"/>
</dbReference>
<evidence type="ECO:0000256" key="1">
    <source>
        <dbReference type="SAM" id="Phobius"/>
    </source>
</evidence>
<feature type="transmembrane region" description="Helical" evidence="1">
    <location>
        <begin position="65"/>
        <end position="92"/>
    </location>
</feature>
<dbReference type="Pfam" id="PF13469">
    <property type="entry name" value="Sulfotransfer_3"/>
    <property type="match status" value="1"/>
</dbReference>
<comment type="caution">
    <text evidence="2">The sequence shown here is derived from an EMBL/GenBank/DDBJ whole genome shotgun (WGS) entry which is preliminary data.</text>
</comment>
<dbReference type="SUPFAM" id="SSF52540">
    <property type="entry name" value="P-loop containing nucleoside triphosphate hydrolases"/>
    <property type="match status" value="1"/>
</dbReference>
<organism evidence="2 3">
    <name type="scientific">Roseobacter sinensis</name>
    <dbReference type="NCBI Taxonomy" id="2931391"/>
    <lineage>
        <taxon>Bacteria</taxon>
        <taxon>Pseudomonadati</taxon>
        <taxon>Pseudomonadota</taxon>
        <taxon>Alphaproteobacteria</taxon>
        <taxon>Rhodobacterales</taxon>
        <taxon>Roseobacteraceae</taxon>
        <taxon>Roseobacter</taxon>
    </lineage>
</organism>
<feature type="transmembrane region" description="Helical" evidence="1">
    <location>
        <begin position="99"/>
        <end position="121"/>
    </location>
</feature>
<proteinExistence type="predicted"/>
<dbReference type="RefSeq" id="WP_263845838.1">
    <property type="nucleotide sequence ID" value="NZ_JALIEB010000017.1"/>
</dbReference>
<evidence type="ECO:0000313" key="3">
    <source>
        <dbReference type="Proteomes" id="UP001208690"/>
    </source>
</evidence>
<dbReference type="Proteomes" id="UP001208690">
    <property type="component" value="Unassembled WGS sequence"/>
</dbReference>
<accession>A0ABT3BJ89</accession>
<keyword evidence="1" id="KW-0472">Membrane</keyword>
<reference evidence="2 3" key="1">
    <citation type="submission" date="2022-04" db="EMBL/GenBank/DDBJ databases">
        <title>Roseobacter sp. WL0113 is a bacterium isolated from neritic sediment.</title>
        <authorList>
            <person name="Wang L."/>
            <person name="He W."/>
            <person name="Zhang D.-F."/>
        </authorList>
    </citation>
    <scope>NUCLEOTIDE SEQUENCE [LARGE SCALE GENOMIC DNA]</scope>
    <source>
        <strain evidence="2 3">WL0113</strain>
    </source>
</reference>
<gene>
    <name evidence="2" type="ORF">MUB52_19515</name>
</gene>
<keyword evidence="1" id="KW-1133">Transmembrane helix</keyword>
<protein>
    <submittedName>
        <fullName evidence="2">Sulfotransferase</fullName>
    </submittedName>
</protein>
<dbReference type="EMBL" id="JALIEB010000017">
    <property type="protein sequence ID" value="MCV3273627.1"/>
    <property type="molecule type" value="Genomic_DNA"/>
</dbReference>
<sequence>MSVAALFLGLFAFIAVLRVLDAQRVAGGIIDTTQQALSVMMNSDVAEEEKEARVRRASIQLLGGFFWIAAIGVSALGASALIVWGGAALGFYSVDHAIAIALGWPFILVSTVVMITLWIALDKLRKTADETGTKIEVPYSPLEKALHDFAFASPDRQVRLGDLETRLYRRRISGHAATRPVFITSLPRAGTTIMLEGLAGLSQFASATYRHMPFTLSPLLWGGFSRAFRKAGDMSERAHGDGIEVGAESPEAFEEMLWMAFWPDHFASDRITPWAAEDRHPEFEAFFRTHMAKIVATKPGASRYVSKNNANIARLGLLERLFPDATIIVPVRNPRAQVRSLLRQHGRFADLHAREPFARRYMEGLGHFEFGAALRPIAFDASLKTTEATDHPDFWLRYWIAAYEHVLATAGPGTVLVDYDALCTDPGAVLPGLAVAMGLEDTAQIAPVADILRAPPPVPDLPHASPQIMQQADRLHDILCGRAIGHGPATARKVME</sequence>
<keyword evidence="1" id="KW-0812">Transmembrane</keyword>
<dbReference type="InterPro" id="IPR027417">
    <property type="entry name" value="P-loop_NTPase"/>
</dbReference>
<keyword evidence="3" id="KW-1185">Reference proteome</keyword>